<dbReference type="PIRSF" id="PIRSF029904">
    <property type="entry name" value="UCP029904_pph"/>
    <property type="match status" value="1"/>
</dbReference>
<dbReference type="InterPro" id="IPR004518">
    <property type="entry name" value="MazG-like_dom"/>
</dbReference>
<dbReference type="Proteomes" id="UP000229893">
    <property type="component" value="Unassembled WGS sequence"/>
</dbReference>
<dbReference type="GO" id="GO:0016787">
    <property type="term" value="F:hydrolase activity"/>
    <property type="evidence" value="ECO:0007669"/>
    <property type="project" value="UniProtKB-KW"/>
</dbReference>
<evidence type="ECO:0000313" key="2">
    <source>
        <dbReference type="EMBL" id="PIR04815.1"/>
    </source>
</evidence>
<dbReference type="EMBL" id="PCWO01000034">
    <property type="protein sequence ID" value="PIR04815.1"/>
    <property type="molecule type" value="Genomic_DNA"/>
</dbReference>
<dbReference type="InterPro" id="IPR012359">
    <property type="entry name" value="MazG-related_YpjD"/>
</dbReference>
<gene>
    <name evidence="2" type="ORF">COV57_02450</name>
</gene>
<dbReference type="AlphaFoldDB" id="A0A2H0N9K5"/>
<reference evidence="2 3" key="1">
    <citation type="submission" date="2017-09" db="EMBL/GenBank/DDBJ databases">
        <title>Depth-based differentiation of microbial function through sediment-hosted aquifers and enrichment of novel symbionts in the deep terrestrial subsurface.</title>
        <authorList>
            <person name="Probst A.J."/>
            <person name="Ladd B."/>
            <person name="Jarett J.K."/>
            <person name="Geller-Mcgrath D.E."/>
            <person name="Sieber C.M."/>
            <person name="Emerson J.B."/>
            <person name="Anantharaman K."/>
            <person name="Thomas B.C."/>
            <person name="Malmstrom R."/>
            <person name="Stieglmeier M."/>
            <person name="Klingl A."/>
            <person name="Woyke T."/>
            <person name="Ryan C.M."/>
            <person name="Banfield J.F."/>
        </authorList>
    </citation>
    <scope>NUCLEOTIDE SEQUENCE [LARGE SCALE GENOMIC DNA]</scope>
    <source>
        <strain evidence="2">CG11_big_fil_rev_8_21_14_0_20_35_14</strain>
    </source>
</reference>
<name>A0A2H0N9K5_9BACT</name>
<dbReference type="Gene3D" id="1.10.287.1080">
    <property type="entry name" value="MazG-like"/>
    <property type="match status" value="1"/>
</dbReference>
<proteinExistence type="predicted"/>
<protein>
    <submittedName>
        <fullName evidence="2">Nucleotide pyrophosphohydrolase</fullName>
    </submittedName>
</protein>
<keyword evidence="2" id="KW-0378">Hydrolase</keyword>
<sequence>MNKFQKQVDDFMKEKGWPYWQPLSILARLFEECGEFAREVNHKDGEKKKKETEKNSSIEDEIGDIIFTLICFANSNNINLDDCFKKSFTKVQARDKNRFKKDLINK</sequence>
<comment type="caution">
    <text evidence="2">The sequence shown here is derived from an EMBL/GenBank/DDBJ whole genome shotgun (WGS) entry which is preliminary data.</text>
</comment>
<dbReference type="PANTHER" id="PTHR42692:SF2">
    <property type="entry name" value="IG HYPOTHETICAL 16995"/>
    <property type="match status" value="1"/>
</dbReference>
<feature type="domain" description="NTP pyrophosphohydrolase MazG-like" evidence="1">
    <location>
        <begin position="22"/>
        <end position="99"/>
    </location>
</feature>
<dbReference type="InterPro" id="IPR047046">
    <property type="entry name" value="YpjD/YvdC"/>
</dbReference>
<dbReference type="SUPFAM" id="SSF101386">
    <property type="entry name" value="all-alpha NTP pyrophosphatases"/>
    <property type="match status" value="1"/>
</dbReference>
<evidence type="ECO:0000259" key="1">
    <source>
        <dbReference type="Pfam" id="PF03819"/>
    </source>
</evidence>
<accession>A0A2H0N9K5</accession>
<dbReference type="PANTHER" id="PTHR42692">
    <property type="entry name" value="NUCLEOTIDE PYROPHOSPHOHYDROLASE"/>
    <property type="match status" value="1"/>
</dbReference>
<evidence type="ECO:0000313" key="3">
    <source>
        <dbReference type="Proteomes" id="UP000229893"/>
    </source>
</evidence>
<dbReference type="Pfam" id="PF03819">
    <property type="entry name" value="MazG"/>
    <property type="match status" value="1"/>
</dbReference>
<organism evidence="2 3">
    <name type="scientific">Candidatus Liptonbacteria bacterium CG11_big_fil_rev_8_21_14_0_20_35_14</name>
    <dbReference type="NCBI Taxonomy" id="1974634"/>
    <lineage>
        <taxon>Bacteria</taxon>
        <taxon>Candidatus Liptoniibacteriota</taxon>
    </lineage>
</organism>